<name>A0A2T5VEZ5_9HYPH</name>
<protein>
    <submittedName>
        <fullName evidence="2">DNA transformation protein</fullName>
    </submittedName>
</protein>
<sequence length="114" mass="12538">MAVSPQLRDFVLDQLSDLGSLETTRLFGGLSVRCDGQHFGAILRGGTFYLVADPAFRADLEALGGTIFTYARRDRVIEVPRFVSVPEEILEDVDELLPLARRAIDIARRGSSDG</sequence>
<evidence type="ECO:0000313" key="2">
    <source>
        <dbReference type="EMBL" id="PTW62321.1"/>
    </source>
</evidence>
<organism evidence="2 3">
    <name type="scientific">Breoghania corrubedonensis</name>
    <dbReference type="NCBI Taxonomy" id="665038"/>
    <lineage>
        <taxon>Bacteria</taxon>
        <taxon>Pseudomonadati</taxon>
        <taxon>Pseudomonadota</taxon>
        <taxon>Alphaproteobacteria</taxon>
        <taxon>Hyphomicrobiales</taxon>
        <taxon>Stappiaceae</taxon>
        <taxon>Breoghania</taxon>
    </lineage>
</organism>
<dbReference type="Gene3D" id="3.30.1460.30">
    <property type="entry name" value="YgaC/TfoX-N like chaperone"/>
    <property type="match status" value="1"/>
</dbReference>
<proteinExistence type="predicted"/>
<dbReference type="Proteomes" id="UP000244081">
    <property type="component" value="Unassembled WGS sequence"/>
</dbReference>
<evidence type="ECO:0000313" key="3">
    <source>
        <dbReference type="Proteomes" id="UP000244081"/>
    </source>
</evidence>
<accession>A0A2T5VEZ5</accession>
<dbReference type="Pfam" id="PF04993">
    <property type="entry name" value="TfoX_N"/>
    <property type="match status" value="1"/>
</dbReference>
<dbReference type="AlphaFoldDB" id="A0A2T5VEZ5"/>
<feature type="domain" description="TfoX N-terminal" evidence="1">
    <location>
        <begin position="13"/>
        <end position="105"/>
    </location>
</feature>
<dbReference type="EMBL" id="QAYG01000001">
    <property type="protein sequence ID" value="PTW62321.1"/>
    <property type="molecule type" value="Genomic_DNA"/>
</dbReference>
<keyword evidence="3" id="KW-1185">Reference proteome</keyword>
<evidence type="ECO:0000259" key="1">
    <source>
        <dbReference type="Pfam" id="PF04993"/>
    </source>
</evidence>
<dbReference type="InterPro" id="IPR007076">
    <property type="entry name" value="TfoX_N"/>
</dbReference>
<gene>
    <name evidence="2" type="ORF">C8N35_101361</name>
</gene>
<comment type="caution">
    <text evidence="2">The sequence shown here is derived from an EMBL/GenBank/DDBJ whole genome shotgun (WGS) entry which is preliminary data.</text>
</comment>
<reference evidence="2 3" key="1">
    <citation type="submission" date="2018-04" db="EMBL/GenBank/DDBJ databases">
        <title>Genomic Encyclopedia of Archaeal and Bacterial Type Strains, Phase II (KMG-II): from individual species to whole genera.</title>
        <authorList>
            <person name="Goeker M."/>
        </authorList>
    </citation>
    <scope>NUCLEOTIDE SEQUENCE [LARGE SCALE GENOMIC DNA]</scope>
    <source>
        <strain evidence="2 3">DSM 23382</strain>
    </source>
</reference>
<dbReference type="SUPFAM" id="SSF159894">
    <property type="entry name" value="YgaC/TfoX-N like"/>
    <property type="match status" value="1"/>
</dbReference>